<dbReference type="RefSeq" id="WP_164278864.1">
    <property type="nucleotide sequence ID" value="NZ_JAAGMQ010001023.1"/>
</dbReference>
<gene>
    <name evidence="2" type="ORF">G3I66_34820</name>
</gene>
<dbReference type="InterPro" id="IPR011009">
    <property type="entry name" value="Kinase-like_dom_sf"/>
</dbReference>
<dbReference type="SUPFAM" id="SSF56112">
    <property type="entry name" value="Protein kinase-like (PK-like)"/>
    <property type="match status" value="1"/>
</dbReference>
<dbReference type="InterPro" id="IPR002575">
    <property type="entry name" value="Aminoglycoside_PTrfase"/>
</dbReference>
<dbReference type="GO" id="GO:0016740">
    <property type="term" value="F:transferase activity"/>
    <property type="evidence" value="ECO:0007669"/>
    <property type="project" value="UniProtKB-KW"/>
</dbReference>
<evidence type="ECO:0000259" key="1">
    <source>
        <dbReference type="Pfam" id="PF01636"/>
    </source>
</evidence>
<comment type="caution">
    <text evidence="2">The sequence shown here is derived from an EMBL/GenBank/DDBJ whole genome shotgun (WGS) entry which is preliminary data.</text>
</comment>
<dbReference type="PANTHER" id="PTHR21310">
    <property type="entry name" value="AMINOGLYCOSIDE PHOSPHOTRANSFERASE-RELATED-RELATED"/>
    <property type="match status" value="1"/>
</dbReference>
<name>A0A6G3TNU7_9ACTN</name>
<dbReference type="EMBL" id="JAAGMQ010001023">
    <property type="protein sequence ID" value="NEC38304.1"/>
    <property type="molecule type" value="Genomic_DNA"/>
</dbReference>
<evidence type="ECO:0000313" key="2">
    <source>
        <dbReference type="EMBL" id="NEC38304.1"/>
    </source>
</evidence>
<feature type="domain" description="Aminoglycoside phosphotransferase" evidence="1">
    <location>
        <begin position="39"/>
        <end position="249"/>
    </location>
</feature>
<accession>A0A6G3TNU7</accession>
<dbReference type="AlphaFoldDB" id="A0A6G3TNU7"/>
<reference evidence="2 3" key="1">
    <citation type="submission" date="2020-01" db="EMBL/GenBank/DDBJ databases">
        <title>Insect and environment-associated Actinomycetes.</title>
        <authorList>
            <person name="Currrie C."/>
            <person name="Chevrette M."/>
            <person name="Carlson C."/>
            <person name="Stubbendieck R."/>
            <person name="Wendt-Pienkowski E."/>
        </authorList>
    </citation>
    <scope>NUCLEOTIDE SEQUENCE [LARGE SCALE GENOMIC DNA]</scope>
    <source>
        <strain evidence="2 3">SID7739</strain>
    </source>
</reference>
<sequence>MKTEPDVQSGTPTPADGPLIALAREVCPGFTPGEVVYRSRTSLVVGGELDGVEALAKVRTPDWRRQCLREIDTYDLFDAVPPPVPVPRRFASDRERAVLVMERLTGEVLAPDRFPLTPVSREDLAGVLEAVERLRHWRPAAAGAWAVDYRGMLEGLHAQGVFDDAHWADLLRLLELSGVPREFGHGDLVLANVVRSRGRQVLIDWASSALFLPGLDLAQLWMLLGDVPGARARVEVEVAERADERDGMMPFLVNLTLLLYRERRAHRRFTDDASRARAVGLDAAWELTRHRVRQCLATAG</sequence>
<keyword evidence="2" id="KW-0808">Transferase</keyword>
<dbReference type="Proteomes" id="UP000475666">
    <property type="component" value="Unassembled WGS sequence"/>
</dbReference>
<evidence type="ECO:0000313" key="3">
    <source>
        <dbReference type="Proteomes" id="UP000475666"/>
    </source>
</evidence>
<organism evidence="2 3">
    <name type="scientific">Streptomyces rubrogriseus</name>
    <dbReference type="NCBI Taxonomy" id="194673"/>
    <lineage>
        <taxon>Bacteria</taxon>
        <taxon>Bacillati</taxon>
        <taxon>Actinomycetota</taxon>
        <taxon>Actinomycetes</taxon>
        <taxon>Kitasatosporales</taxon>
        <taxon>Streptomycetaceae</taxon>
        <taxon>Streptomyces</taxon>
        <taxon>Streptomyces violaceoruber group</taxon>
    </lineage>
</organism>
<proteinExistence type="predicted"/>
<dbReference type="Pfam" id="PF01636">
    <property type="entry name" value="APH"/>
    <property type="match status" value="1"/>
</dbReference>
<dbReference type="Gene3D" id="3.90.1200.10">
    <property type="match status" value="1"/>
</dbReference>
<protein>
    <submittedName>
        <fullName evidence="2">Phosphotransferase</fullName>
    </submittedName>
</protein>
<dbReference type="PANTHER" id="PTHR21310:SF40">
    <property type="entry name" value="AMINOGLYCOSIDE PHOSPHOTRANSFERASE DOMAIN-CONTAINING PROTEIN-RELATED"/>
    <property type="match status" value="1"/>
</dbReference>
<dbReference type="InterPro" id="IPR051678">
    <property type="entry name" value="AGP_Transferase"/>
</dbReference>